<dbReference type="RefSeq" id="WP_229730069.1">
    <property type="nucleotide sequence ID" value="NZ_BMFU01000016.1"/>
</dbReference>
<dbReference type="InterPro" id="IPR013324">
    <property type="entry name" value="RNA_pol_sigma_r3/r4-like"/>
</dbReference>
<evidence type="ECO:0000313" key="1">
    <source>
        <dbReference type="EMBL" id="GGH70272.1"/>
    </source>
</evidence>
<name>A0ABQ1ZKZ0_9BACL</name>
<proteinExistence type="predicted"/>
<comment type="caution">
    <text evidence="1">The sequence shown here is derived from an EMBL/GenBank/DDBJ whole genome shotgun (WGS) entry which is preliminary data.</text>
</comment>
<dbReference type="InterPro" id="IPR036388">
    <property type="entry name" value="WH-like_DNA-bd_sf"/>
</dbReference>
<dbReference type="EMBL" id="BMFU01000016">
    <property type="protein sequence ID" value="GGH70272.1"/>
    <property type="molecule type" value="Genomic_DNA"/>
</dbReference>
<dbReference type="SUPFAM" id="SSF88659">
    <property type="entry name" value="Sigma3 and sigma4 domains of RNA polymerase sigma factors"/>
    <property type="match status" value="1"/>
</dbReference>
<evidence type="ECO:0008006" key="3">
    <source>
        <dbReference type="Google" id="ProtNLM"/>
    </source>
</evidence>
<dbReference type="Gene3D" id="1.10.10.10">
    <property type="entry name" value="Winged helix-like DNA-binding domain superfamily/Winged helix DNA-binding domain"/>
    <property type="match status" value="1"/>
</dbReference>
<dbReference type="Proteomes" id="UP000652153">
    <property type="component" value="Unassembled WGS sequence"/>
</dbReference>
<gene>
    <name evidence="1" type="ORF">GCM10008014_54540</name>
</gene>
<reference evidence="2" key="1">
    <citation type="journal article" date="2019" name="Int. J. Syst. Evol. Microbiol.">
        <title>The Global Catalogue of Microorganisms (GCM) 10K type strain sequencing project: providing services to taxonomists for standard genome sequencing and annotation.</title>
        <authorList>
            <consortium name="The Broad Institute Genomics Platform"/>
            <consortium name="The Broad Institute Genome Sequencing Center for Infectious Disease"/>
            <person name="Wu L."/>
            <person name="Ma J."/>
        </authorList>
    </citation>
    <scope>NUCLEOTIDE SEQUENCE [LARGE SCALE GENOMIC DNA]</scope>
    <source>
        <strain evidence="2">CGMCC 1.12770</strain>
    </source>
</reference>
<protein>
    <recommendedName>
        <fullName evidence="3">RNA polymerase sigma-70 region 4 domain-containing protein</fullName>
    </recommendedName>
</protein>
<sequence>MEMTKEMYSSELKKIAWRLQYRCKVSANKELGMVYDIKSIESFEDSSVSRLFVQDVLNLIDNEVGKRIINSIYLEGKSEKEVAFELQISQQAVNKWKRKTLKKLSMKLSS</sequence>
<evidence type="ECO:0000313" key="2">
    <source>
        <dbReference type="Proteomes" id="UP000652153"/>
    </source>
</evidence>
<accession>A0ABQ1ZKZ0</accession>
<keyword evidence="2" id="KW-1185">Reference proteome</keyword>
<organism evidence="1 2">
    <name type="scientific">Paenibacillus silvae</name>
    <dbReference type="NCBI Taxonomy" id="1325358"/>
    <lineage>
        <taxon>Bacteria</taxon>
        <taxon>Bacillati</taxon>
        <taxon>Bacillota</taxon>
        <taxon>Bacilli</taxon>
        <taxon>Bacillales</taxon>
        <taxon>Paenibacillaceae</taxon>
        <taxon>Paenibacillus</taxon>
    </lineage>
</organism>